<dbReference type="InterPro" id="IPR016035">
    <property type="entry name" value="Acyl_Trfase/lysoPLipase"/>
</dbReference>
<dbReference type="SUPFAM" id="SSF52151">
    <property type="entry name" value="FabD/lysophospholipase-like"/>
    <property type="match status" value="1"/>
</dbReference>
<name>A0A9Q4B1S9_SALAG</name>
<dbReference type="AlphaFoldDB" id="A0A9Q4B1S9"/>
<evidence type="ECO:0000256" key="2">
    <source>
        <dbReference type="ARBA" id="ARBA00022963"/>
    </source>
</evidence>
<dbReference type="GO" id="GO:0016787">
    <property type="term" value="F:hydrolase activity"/>
    <property type="evidence" value="ECO:0007669"/>
    <property type="project" value="UniProtKB-UniRule"/>
</dbReference>
<evidence type="ECO:0000313" key="6">
    <source>
        <dbReference type="EMBL" id="MCR6096445.1"/>
    </source>
</evidence>
<dbReference type="InterPro" id="IPR045943">
    <property type="entry name" value="DUF6363"/>
</dbReference>
<dbReference type="Pfam" id="PF19890">
    <property type="entry name" value="DUF6363"/>
    <property type="match status" value="1"/>
</dbReference>
<dbReference type="InterPro" id="IPR037483">
    <property type="entry name" value="YjjU-like"/>
</dbReference>
<feature type="short sequence motif" description="GXSXG" evidence="4">
    <location>
        <begin position="39"/>
        <end position="43"/>
    </location>
</feature>
<dbReference type="InterPro" id="IPR002641">
    <property type="entry name" value="PNPLA_dom"/>
</dbReference>
<dbReference type="CDD" id="cd07208">
    <property type="entry name" value="Pat_hypo_Ecoli_yjju_like"/>
    <property type="match status" value="1"/>
</dbReference>
<gene>
    <name evidence="6" type="ORF">HXA33_07755</name>
</gene>
<feature type="short sequence motif" description="GXGXXG" evidence="4">
    <location>
        <begin position="12"/>
        <end position="17"/>
    </location>
</feature>
<feature type="active site" description="Nucleophile" evidence="4">
    <location>
        <position position="41"/>
    </location>
</feature>
<evidence type="ECO:0000259" key="5">
    <source>
        <dbReference type="PROSITE" id="PS51635"/>
    </source>
</evidence>
<keyword evidence="2 4" id="KW-0442">Lipid degradation</keyword>
<dbReference type="PANTHER" id="PTHR14226:SF25">
    <property type="entry name" value="PHOSPHOESTERASE"/>
    <property type="match status" value="1"/>
</dbReference>
<dbReference type="Gene3D" id="3.40.1090.10">
    <property type="entry name" value="Cytosolic phospholipase A2 catalytic domain"/>
    <property type="match status" value="2"/>
</dbReference>
<feature type="active site" description="Proton acceptor" evidence="4">
    <location>
        <position position="162"/>
    </location>
</feature>
<feature type="domain" description="PNPLA" evidence="5">
    <location>
        <begin position="8"/>
        <end position="175"/>
    </location>
</feature>
<evidence type="ECO:0000256" key="3">
    <source>
        <dbReference type="ARBA" id="ARBA00023098"/>
    </source>
</evidence>
<keyword evidence="3 4" id="KW-0443">Lipid metabolism</keyword>
<dbReference type="GO" id="GO:0016042">
    <property type="term" value="P:lipid catabolic process"/>
    <property type="evidence" value="ECO:0007669"/>
    <property type="project" value="UniProtKB-UniRule"/>
</dbReference>
<evidence type="ECO:0000313" key="7">
    <source>
        <dbReference type="Proteomes" id="UP001057753"/>
    </source>
</evidence>
<keyword evidence="1 4" id="KW-0378">Hydrolase</keyword>
<comment type="caution">
    <text evidence="6">The sequence shown here is derived from an EMBL/GenBank/DDBJ whole genome shotgun (WGS) entry which is preliminary data.</text>
</comment>
<evidence type="ECO:0000256" key="1">
    <source>
        <dbReference type="ARBA" id="ARBA00022801"/>
    </source>
</evidence>
<accession>A0A9Q4B1S9</accession>
<dbReference type="PANTHER" id="PTHR14226">
    <property type="entry name" value="NEUROPATHY TARGET ESTERASE/SWISS CHEESE D.MELANOGASTER"/>
    <property type="match status" value="1"/>
</dbReference>
<keyword evidence="7" id="KW-1185">Reference proteome</keyword>
<reference evidence="6" key="1">
    <citation type="submission" date="2020-06" db="EMBL/GenBank/DDBJ databases">
        <title>Insight into the genomes of haloalkaliphilic bacilli from Kenyan soda lakes.</title>
        <authorList>
            <person name="Mwirichia R."/>
            <person name="Villamizar G.C."/>
            <person name="Poehlein A."/>
            <person name="Mugweru J."/>
            <person name="Kipnyargis A."/>
            <person name="Kiplimo D."/>
            <person name="Orwa P."/>
            <person name="Daniel R."/>
        </authorList>
    </citation>
    <scope>NUCLEOTIDE SEQUENCE</scope>
    <source>
        <strain evidence="6">B1096_S55</strain>
    </source>
</reference>
<dbReference type="RefSeq" id="WP_257821055.1">
    <property type="nucleotide sequence ID" value="NZ_JABXYM010000001.1"/>
</dbReference>
<dbReference type="InterPro" id="IPR050301">
    <property type="entry name" value="NTE"/>
</dbReference>
<dbReference type="PROSITE" id="PS51635">
    <property type="entry name" value="PNPLA"/>
    <property type="match status" value="1"/>
</dbReference>
<organism evidence="6 7">
    <name type="scientific">Salipaludibacillus agaradhaerens</name>
    <name type="common">Bacillus agaradhaerens</name>
    <dbReference type="NCBI Taxonomy" id="76935"/>
    <lineage>
        <taxon>Bacteria</taxon>
        <taxon>Bacillati</taxon>
        <taxon>Bacillota</taxon>
        <taxon>Bacilli</taxon>
        <taxon>Bacillales</taxon>
        <taxon>Bacillaceae</taxon>
    </lineage>
</organism>
<dbReference type="Pfam" id="PF01734">
    <property type="entry name" value="Patatin"/>
    <property type="match status" value="1"/>
</dbReference>
<proteinExistence type="predicted"/>
<sequence length="286" mass="32998">MTLENTGLVLEGGGMRGVFTGGILEFFMDNNIHFPYIVGVSAGACNAASYVSRQPGRNKAITVEYANHPDYISYKRLFRSGELFNMDLIFEQIPNKENPFDYYRFFQSKQKFYVGVTDCRTGETVYYEKTEIKEEFNKVLRASSSLPFVAPVVTYKNRILLDGGISDPIPVKQSIKAGNEKHIIILTQCRGYVKKPAKRGMWYFSRKYKQYQGLVNVVKERSTVYNETLATVDKLEQEGKAFVFRPLNLQNVSRTERRKDRLEALYNHGYKQAAERLDELKHFLQL</sequence>
<dbReference type="EMBL" id="JABXYM010000001">
    <property type="protein sequence ID" value="MCR6096445.1"/>
    <property type="molecule type" value="Genomic_DNA"/>
</dbReference>
<evidence type="ECO:0000256" key="4">
    <source>
        <dbReference type="PROSITE-ProRule" id="PRU01161"/>
    </source>
</evidence>
<protein>
    <submittedName>
        <fullName evidence="6">Patatin family protein</fullName>
    </submittedName>
</protein>
<dbReference type="Proteomes" id="UP001057753">
    <property type="component" value="Unassembled WGS sequence"/>
</dbReference>
<feature type="short sequence motif" description="DGA/G" evidence="4">
    <location>
        <begin position="162"/>
        <end position="164"/>
    </location>
</feature>